<dbReference type="EMBL" id="JANBOH010000400">
    <property type="protein sequence ID" value="KAJ1642440.1"/>
    <property type="molecule type" value="Genomic_DNA"/>
</dbReference>
<dbReference type="InterPro" id="IPR004183">
    <property type="entry name" value="Xdiol_dOase_suB"/>
</dbReference>
<evidence type="ECO:0000313" key="8">
    <source>
        <dbReference type="Proteomes" id="UP001145021"/>
    </source>
</evidence>
<keyword evidence="5" id="KW-0560">Oxidoreductase</keyword>
<keyword evidence="3" id="KW-0479">Metal-binding</keyword>
<dbReference type="GO" id="GO:0008270">
    <property type="term" value="F:zinc ion binding"/>
    <property type="evidence" value="ECO:0007669"/>
    <property type="project" value="InterPro"/>
</dbReference>
<dbReference type="GO" id="GO:0008198">
    <property type="term" value="F:ferrous iron binding"/>
    <property type="evidence" value="ECO:0007669"/>
    <property type="project" value="InterPro"/>
</dbReference>
<comment type="cofactor">
    <cofactor evidence="1">
        <name>Zn(2+)</name>
        <dbReference type="ChEBI" id="CHEBI:29105"/>
    </cofactor>
</comment>
<gene>
    <name evidence="7" type="ORF">LPJ64_005714</name>
</gene>
<keyword evidence="4" id="KW-0862">Zinc</keyword>
<evidence type="ECO:0000256" key="5">
    <source>
        <dbReference type="ARBA" id="ARBA00023002"/>
    </source>
</evidence>
<evidence type="ECO:0000256" key="2">
    <source>
        <dbReference type="ARBA" id="ARBA00007581"/>
    </source>
</evidence>
<evidence type="ECO:0000256" key="1">
    <source>
        <dbReference type="ARBA" id="ARBA00001947"/>
    </source>
</evidence>
<dbReference type="AlphaFoldDB" id="A0A9W8CHT3"/>
<dbReference type="GO" id="GO:0016702">
    <property type="term" value="F:oxidoreductase activity, acting on single donors with incorporation of molecular oxygen, incorporation of two atoms of oxygen"/>
    <property type="evidence" value="ECO:0007669"/>
    <property type="project" value="UniProtKB-ARBA"/>
</dbReference>
<dbReference type="Gene3D" id="3.40.830.10">
    <property type="entry name" value="LigB-like"/>
    <property type="match status" value="1"/>
</dbReference>
<reference evidence="7" key="1">
    <citation type="submission" date="2022-07" db="EMBL/GenBank/DDBJ databases">
        <title>Phylogenomic reconstructions and comparative analyses of Kickxellomycotina fungi.</title>
        <authorList>
            <person name="Reynolds N.K."/>
            <person name="Stajich J.E."/>
            <person name="Barry K."/>
            <person name="Grigoriev I.V."/>
            <person name="Crous P."/>
            <person name="Smith M.E."/>
        </authorList>
    </citation>
    <scope>NUCLEOTIDE SEQUENCE</scope>
    <source>
        <strain evidence="7">NBRC 105413</strain>
    </source>
</reference>
<dbReference type="PANTHER" id="PTHR30096:SF0">
    <property type="entry name" value="4,5-DOPA DIOXYGENASE EXTRADIOL-LIKE PROTEIN"/>
    <property type="match status" value="1"/>
</dbReference>
<dbReference type="InterPro" id="IPR014436">
    <property type="entry name" value="Extradiol_dOase_DODA"/>
</dbReference>
<dbReference type="CDD" id="cd07363">
    <property type="entry name" value="45_DOPA_Dioxygenase"/>
    <property type="match status" value="1"/>
</dbReference>
<evidence type="ECO:0000313" key="7">
    <source>
        <dbReference type="EMBL" id="KAJ1642440.1"/>
    </source>
</evidence>
<proteinExistence type="inferred from homology"/>
<dbReference type="PANTHER" id="PTHR30096">
    <property type="entry name" value="4,5-DOPA DIOXYGENASE EXTRADIOL-LIKE PROTEIN"/>
    <property type="match status" value="1"/>
</dbReference>
<dbReference type="Proteomes" id="UP001145021">
    <property type="component" value="Unassembled WGS sequence"/>
</dbReference>
<accession>A0A9W8CHT3</accession>
<dbReference type="SUPFAM" id="SSF53213">
    <property type="entry name" value="LigB-like"/>
    <property type="match status" value="1"/>
</dbReference>
<evidence type="ECO:0000259" key="6">
    <source>
        <dbReference type="Pfam" id="PF02900"/>
    </source>
</evidence>
<evidence type="ECO:0000256" key="4">
    <source>
        <dbReference type="ARBA" id="ARBA00022833"/>
    </source>
</evidence>
<dbReference type="Pfam" id="PF02900">
    <property type="entry name" value="LigB"/>
    <property type="match status" value="1"/>
</dbReference>
<evidence type="ECO:0000256" key="3">
    <source>
        <dbReference type="ARBA" id="ARBA00022723"/>
    </source>
</evidence>
<protein>
    <recommendedName>
        <fullName evidence="6">Extradiol ring-cleavage dioxygenase class III enzyme subunit B domain-containing protein</fullName>
    </recommendedName>
</protein>
<organism evidence="7 8">
    <name type="scientific">Coemansia asiatica</name>
    <dbReference type="NCBI Taxonomy" id="1052880"/>
    <lineage>
        <taxon>Eukaryota</taxon>
        <taxon>Fungi</taxon>
        <taxon>Fungi incertae sedis</taxon>
        <taxon>Zoopagomycota</taxon>
        <taxon>Kickxellomycotina</taxon>
        <taxon>Kickxellomycetes</taxon>
        <taxon>Kickxellales</taxon>
        <taxon>Kickxellaceae</taxon>
        <taxon>Coemansia</taxon>
    </lineage>
</organism>
<comment type="similarity">
    <text evidence="2">Belongs to the DODA-type extradiol aromatic ring-opening dioxygenase family.</text>
</comment>
<feature type="domain" description="Extradiol ring-cleavage dioxygenase class III enzyme subunit B" evidence="6">
    <location>
        <begin position="13"/>
        <end position="261"/>
    </location>
</feature>
<comment type="caution">
    <text evidence="7">The sequence shown here is derived from an EMBL/GenBank/DDBJ whole genome shotgun (WGS) entry which is preliminary data.</text>
</comment>
<sequence>MASSAAAASRMPVYFVSHGGPNLLDSKDYPPSDAISQGLSKIGSEILGLNPRALLIVSGHWEAGATTLQVNSKTGIEQPLIYDFHGFPSWMYKEEFPHRLDPELAHQVSSILNSANIPTEIVDRGLDHGVWVVLKKAGLANAPFPIVQLSLFHNDSMQKHVELGETLASLRDQGVVIVGSGMAVHNLRDLFTSRSQGVPSYVPAFDKQIEDALTSSYDNRKQAMVELEHSDYLRKAHPTLEHLMPLHVATGAAKDSSRVKKMLEAYQFSLSCKLLSMTGTTAIHNFPDPAGIHTGRGFDDLSPNERDQFINELELDFRRYLAENRSSKGFVFYPNTRQIMRTISSLYQTISSIDFSDSFTL</sequence>
<keyword evidence="8" id="KW-1185">Reference proteome</keyword>
<name>A0A9W8CHT3_9FUNG</name>